<dbReference type="RefSeq" id="WP_249302334.1">
    <property type="nucleotide sequence ID" value="NZ_JACRSW010000001.1"/>
</dbReference>
<accession>A0ABR7MST3</accession>
<dbReference type="EMBL" id="JACRSW010000001">
    <property type="protein sequence ID" value="MBC8556297.1"/>
    <property type="molecule type" value="Genomic_DNA"/>
</dbReference>
<keyword evidence="4" id="KW-1185">Reference proteome</keyword>
<evidence type="ECO:0000313" key="3">
    <source>
        <dbReference type="EMBL" id="MBC8556297.1"/>
    </source>
</evidence>
<comment type="caution">
    <text evidence="3">The sequence shown here is derived from an EMBL/GenBank/DDBJ whole genome shotgun (WGS) entry which is preliminary data.</text>
</comment>
<gene>
    <name evidence="3" type="ORF">H8700_00975</name>
</gene>
<keyword evidence="1" id="KW-1133">Transmembrane helix</keyword>
<organism evidence="3 4">
    <name type="scientific">Jutongia hominis</name>
    <dbReference type="NCBI Taxonomy" id="2763664"/>
    <lineage>
        <taxon>Bacteria</taxon>
        <taxon>Bacillati</taxon>
        <taxon>Bacillota</taxon>
        <taxon>Clostridia</taxon>
        <taxon>Lachnospirales</taxon>
        <taxon>Lachnospiraceae</taxon>
        <taxon>Jutongia</taxon>
    </lineage>
</organism>
<feature type="domain" description="Stage V sporulation protein AA" evidence="2">
    <location>
        <begin position="3"/>
        <end position="88"/>
    </location>
</feature>
<dbReference type="InterPro" id="IPR038548">
    <property type="entry name" value="SporV_AA_N_sf"/>
</dbReference>
<dbReference type="Pfam" id="PF12164">
    <property type="entry name" value="SporV_AA"/>
    <property type="match status" value="1"/>
</dbReference>
<evidence type="ECO:0000256" key="1">
    <source>
        <dbReference type="SAM" id="Phobius"/>
    </source>
</evidence>
<feature type="transmembrane region" description="Helical" evidence="1">
    <location>
        <begin position="101"/>
        <end position="119"/>
    </location>
</feature>
<evidence type="ECO:0000313" key="4">
    <source>
        <dbReference type="Proteomes" id="UP000637513"/>
    </source>
</evidence>
<evidence type="ECO:0000259" key="2">
    <source>
        <dbReference type="Pfam" id="PF12164"/>
    </source>
</evidence>
<sequence length="204" mass="23489">MDVVYLKLPQEVQVVNRKIYLKDVAEIYCEEDCLAKRIGDMILYTVKGDKNEKIVFSVMKIIRQVQKECPGIQIESIGESDFILEYKMPKADQKVMERCKLILVSLIVFLGSAFTIMTFNTDVSVGDVFDNLYRLILGHKKDSAIMETAYSIGIFVGILGFYNHFKGSKLKNDPTPIHIEMRNYEEEMNKAIIKNADRENETKK</sequence>
<keyword evidence="1" id="KW-0812">Transmembrane</keyword>
<protein>
    <submittedName>
        <fullName evidence="3">Stage V sporulation protein AA</fullName>
    </submittedName>
</protein>
<keyword evidence="1" id="KW-0472">Membrane</keyword>
<dbReference type="Gene3D" id="2.60.480.10">
    <property type="entry name" value="eubacterium ventriosum atcc domain"/>
    <property type="match status" value="1"/>
</dbReference>
<proteinExistence type="predicted"/>
<name>A0ABR7MST3_9FIRM</name>
<dbReference type="Proteomes" id="UP000637513">
    <property type="component" value="Unassembled WGS sequence"/>
</dbReference>
<reference evidence="3 4" key="1">
    <citation type="submission" date="2020-08" db="EMBL/GenBank/DDBJ databases">
        <title>Genome public.</title>
        <authorList>
            <person name="Liu C."/>
            <person name="Sun Q."/>
        </authorList>
    </citation>
    <scope>NUCLEOTIDE SEQUENCE [LARGE SCALE GENOMIC DNA]</scope>
    <source>
        <strain evidence="3 4">BX3</strain>
    </source>
</reference>
<feature type="transmembrane region" description="Helical" evidence="1">
    <location>
        <begin position="144"/>
        <end position="162"/>
    </location>
</feature>
<dbReference type="InterPro" id="IPR021997">
    <property type="entry name" value="SporV_AA"/>
</dbReference>